<gene>
    <name evidence="2" type="ORF">EVAR_3673_1</name>
</gene>
<name>A0A4C1SU39_EUMVA</name>
<reference evidence="2 3" key="1">
    <citation type="journal article" date="2019" name="Commun. Biol.">
        <title>The bagworm genome reveals a unique fibroin gene that provides high tensile strength.</title>
        <authorList>
            <person name="Kono N."/>
            <person name="Nakamura H."/>
            <person name="Ohtoshi R."/>
            <person name="Tomita M."/>
            <person name="Numata K."/>
            <person name="Arakawa K."/>
        </authorList>
    </citation>
    <scope>NUCLEOTIDE SEQUENCE [LARGE SCALE GENOMIC DNA]</scope>
</reference>
<keyword evidence="3" id="KW-1185">Reference proteome</keyword>
<sequence length="98" mass="10484">MTTSSSRPPAPPAARRLADGGVLKTIDKTTKPSRSALWPCAVTRWDPSRQRRVCVSVTCVDVVPATGVLWYARRMGLSAGARSHLVLGCPAIVFLGHS</sequence>
<evidence type="ECO:0000256" key="1">
    <source>
        <dbReference type="SAM" id="MobiDB-lite"/>
    </source>
</evidence>
<feature type="region of interest" description="Disordered" evidence="1">
    <location>
        <begin position="1"/>
        <end position="25"/>
    </location>
</feature>
<proteinExistence type="predicted"/>
<accession>A0A4C1SU39</accession>
<organism evidence="2 3">
    <name type="scientific">Eumeta variegata</name>
    <name type="common">Bagworm moth</name>
    <name type="synonym">Eumeta japonica</name>
    <dbReference type="NCBI Taxonomy" id="151549"/>
    <lineage>
        <taxon>Eukaryota</taxon>
        <taxon>Metazoa</taxon>
        <taxon>Ecdysozoa</taxon>
        <taxon>Arthropoda</taxon>
        <taxon>Hexapoda</taxon>
        <taxon>Insecta</taxon>
        <taxon>Pterygota</taxon>
        <taxon>Neoptera</taxon>
        <taxon>Endopterygota</taxon>
        <taxon>Lepidoptera</taxon>
        <taxon>Glossata</taxon>
        <taxon>Ditrysia</taxon>
        <taxon>Tineoidea</taxon>
        <taxon>Psychidae</taxon>
        <taxon>Oiketicinae</taxon>
        <taxon>Eumeta</taxon>
    </lineage>
</organism>
<dbReference type="EMBL" id="BGZK01000015">
    <property type="protein sequence ID" value="GBP04720.1"/>
    <property type="molecule type" value="Genomic_DNA"/>
</dbReference>
<dbReference type="AlphaFoldDB" id="A0A4C1SU39"/>
<evidence type="ECO:0000313" key="2">
    <source>
        <dbReference type="EMBL" id="GBP04720.1"/>
    </source>
</evidence>
<evidence type="ECO:0000313" key="3">
    <source>
        <dbReference type="Proteomes" id="UP000299102"/>
    </source>
</evidence>
<protein>
    <submittedName>
        <fullName evidence="2">Uncharacterized protein</fullName>
    </submittedName>
</protein>
<comment type="caution">
    <text evidence="2">The sequence shown here is derived from an EMBL/GenBank/DDBJ whole genome shotgun (WGS) entry which is preliminary data.</text>
</comment>
<dbReference type="Proteomes" id="UP000299102">
    <property type="component" value="Unassembled WGS sequence"/>
</dbReference>